<dbReference type="SMART" id="SM00544">
    <property type="entry name" value="MA3"/>
    <property type="match status" value="1"/>
</dbReference>
<feature type="compositionally biased region" description="Low complexity" evidence="4">
    <location>
        <begin position="190"/>
        <end position="212"/>
    </location>
</feature>
<feature type="compositionally biased region" description="Acidic residues" evidence="4">
    <location>
        <begin position="1181"/>
        <end position="1197"/>
    </location>
</feature>
<dbReference type="KEGG" id="pfp:PFL1_04290"/>
<feature type="compositionally biased region" description="Low complexity" evidence="4">
    <location>
        <begin position="97"/>
        <end position="118"/>
    </location>
</feature>
<organism evidence="6 7">
    <name type="scientific">Pseudozyma flocculosa PF-1</name>
    <dbReference type="NCBI Taxonomy" id="1277687"/>
    <lineage>
        <taxon>Eukaryota</taxon>
        <taxon>Fungi</taxon>
        <taxon>Dikarya</taxon>
        <taxon>Basidiomycota</taxon>
        <taxon>Ustilaginomycotina</taxon>
        <taxon>Ustilaginomycetes</taxon>
        <taxon>Ustilaginales</taxon>
        <taxon>Ustilaginaceae</taxon>
        <taxon>Pseudozyma</taxon>
    </lineage>
</organism>
<feature type="region of interest" description="Disordered" evidence="4">
    <location>
        <begin position="956"/>
        <end position="990"/>
    </location>
</feature>
<evidence type="ECO:0000256" key="2">
    <source>
        <dbReference type="ARBA" id="ARBA00006856"/>
    </source>
</evidence>
<dbReference type="GO" id="GO:0005730">
    <property type="term" value="C:nucleolus"/>
    <property type="evidence" value="ECO:0007669"/>
    <property type="project" value="UniProtKB-SubCell"/>
</dbReference>
<dbReference type="Pfam" id="PF02854">
    <property type="entry name" value="MIF4G"/>
    <property type="match status" value="1"/>
</dbReference>
<feature type="region of interest" description="Disordered" evidence="4">
    <location>
        <begin position="1164"/>
        <end position="1203"/>
    </location>
</feature>
<protein>
    <recommendedName>
        <fullName evidence="5">MI domain-containing protein</fullName>
    </recommendedName>
</protein>
<feature type="compositionally biased region" description="Acidic residues" evidence="4">
    <location>
        <begin position="155"/>
        <end position="167"/>
    </location>
</feature>
<proteinExistence type="inferred from homology"/>
<feature type="compositionally biased region" description="Acidic residues" evidence="4">
    <location>
        <begin position="354"/>
        <end position="375"/>
    </location>
</feature>
<dbReference type="InterPro" id="IPR003890">
    <property type="entry name" value="MIF4G-like_typ-3"/>
</dbReference>
<comment type="subcellular location">
    <subcellularLocation>
        <location evidence="1">Nucleus</location>
        <location evidence="1">Nucleolus</location>
    </subcellularLocation>
</comment>
<dbReference type="PANTHER" id="PTHR18034">
    <property type="entry name" value="CELL CYCLE CONTROL PROTEIN CWF22-RELATED"/>
    <property type="match status" value="1"/>
</dbReference>
<feature type="compositionally biased region" description="Polar residues" evidence="4">
    <location>
        <begin position="740"/>
        <end position="749"/>
    </location>
</feature>
<feature type="region of interest" description="Disordered" evidence="4">
    <location>
        <begin position="1048"/>
        <end position="1067"/>
    </location>
</feature>
<gene>
    <name evidence="6" type="ORF">PFL1_04290</name>
</gene>
<feature type="region of interest" description="Disordered" evidence="4">
    <location>
        <begin position="1"/>
        <end position="249"/>
    </location>
</feature>
<dbReference type="GO" id="GO:0003723">
    <property type="term" value="F:RNA binding"/>
    <property type="evidence" value="ECO:0007669"/>
    <property type="project" value="InterPro"/>
</dbReference>
<feature type="domain" description="MI" evidence="5">
    <location>
        <begin position="866"/>
        <end position="1018"/>
    </location>
</feature>
<feature type="compositionally biased region" description="Low complexity" evidence="4">
    <location>
        <begin position="220"/>
        <end position="230"/>
    </location>
</feature>
<feature type="compositionally biased region" description="Low complexity" evidence="4">
    <location>
        <begin position="1048"/>
        <end position="1062"/>
    </location>
</feature>
<feature type="region of interest" description="Disordered" evidence="4">
    <location>
        <begin position="731"/>
        <end position="751"/>
    </location>
</feature>
<dbReference type="AlphaFoldDB" id="A0A061H5S7"/>
<dbReference type="SUPFAM" id="SSF48371">
    <property type="entry name" value="ARM repeat"/>
    <property type="match status" value="1"/>
</dbReference>
<accession>A0A061H5S7</accession>
<feature type="compositionally biased region" description="Acidic residues" evidence="4">
    <location>
        <begin position="969"/>
        <end position="980"/>
    </location>
</feature>
<keyword evidence="3" id="KW-0539">Nucleus</keyword>
<dbReference type="RefSeq" id="XP_007880008.1">
    <property type="nucleotide sequence ID" value="XM_007881817.1"/>
</dbReference>
<dbReference type="GeneID" id="19318396"/>
<dbReference type="InterPro" id="IPR050781">
    <property type="entry name" value="CWC22_splicing_factor"/>
</dbReference>
<dbReference type="EMBL" id="KE361636">
    <property type="protein sequence ID" value="EPQ27963.1"/>
    <property type="molecule type" value="Genomic_DNA"/>
</dbReference>
<evidence type="ECO:0000313" key="7">
    <source>
        <dbReference type="Proteomes" id="UP000053664"/>
    </source>
</evidence>
<dbReference type="Proteomes" id="UP000053664">
    <property type="component" value="Unassembled WGS sequence"/>
</dbReference>
<name>A0A061H5S7_9BASI</name>
<dbReference type="SMART" id="SM00543">
    <property type="entry name" value="MIF4G"/>
    <property type="match status" value="1"/>
</dbReference>
<dbReference type="GO" id="GO:0042274">
    <property type="term" value="P:ribosomal small subunit biogenesis"/>
    <property type="evidence" value="ECO:0007669"/>
    <property type="project" value="TreeGrafter"/>
</dbReference>
<dbReference type="HOGENOM" id="CLU_006786_4_0_1"/>
<dbReference type="InterPro" id="IPR016024">
    <property type="entry name" value="ARM-type_fold"/>
</dbReference>
<evidence type="ECO:0000259" key="5">
    <source>
        <dbReference type="PROSITE" id="PS51366"/>
    </source>
</evidence>
<dbReference type="PANTHER" id="PTHR18034:SF4">
    <property type="entry name" value="NUCLEOLAR MIF4G DOMAIN-CONTAINING PROTEIN 1"/>
    <property type="match status" value="1"/>
</dbReference>
<feature type="compositionally biased region" description="Acidic residues" evidence="4">
    <location>
        <begin position="287"/>
        <end position="300"/>
    </location>
</feature>
<feature type="compositionally biased region" description="Low complexity" evidence="4">
    <location>
        <begin position="438"/>
        <end position="454"/>
    </location>
</feature>
<feature type="region of interest" description="Disordered" evidence="4">
    <location>
        <begin position="1104"/>
        <end position="1126"/>
    </location>
</feature>
<evidence type="ECO:0000313" key="6">
    <source>
        <dbReference type="EMBL" id="EPQ27963.1"/>
    </source>
</evidence>
<feature type="compositionally biased region" description="Acidic residues" evidence="4">
    <location>
        <begin position="317"/>
        <end position="346"/>
    </location>
</feature>
<feature type="compositionally biased region" description="Acidic residues" evidence="4">
    <location>
        <begin position="386"/>
        <end position="427"/>
    </location>
</feature>
<feature type="region of interest" description="Disordered" evidence="4">
    <location>
        <begin position="278"/>
        <end position="454"/>
    </location>
</feature>
<evidence type="ECO:0000256" key="4">
    <source>
        <dbReference type="SAM" id="MobiDB-lite"/>
    </source>
</evidence>
<evidence type="ECO:0000256" key="3">
    <source>
        <dbReference type="ARBA" id="ARBA00023242"/>
    </source>
</evidence>
<feature type="compositionally biased region" description="Basic and acidic residues" evidence="4">
    <location>
        <begin position="1"/>
        <end position="10"/>
    </location>
</feature>
<sequence length="1203" mass="129641">MPFNPRDKVKNTTRLPAALRDELGLPHLGPARPSGRGAYRGGGHRHQASNRGGHRGSNHSNRPYDGNGSHNDGQRGHTSKPQLKVIGKGPRAQQRGSTNSNSNSNSNSLASPVASSSNKQIDSRPTRDHKKRKQNESVPSKGSKKAKTSHPAASSDDDDDDGSDDQDAAASQPKMRMNPFTGAMEEVKPKPNASKSKSSSTSATAKPTALEKLLAKAESKSSSANGKGKAVLPKRKKRSKMSQVEKDEEDEIAWLEAHIGKASDDTKDDLDDFLEDLDRFQVGMYDPDADADSDDDDQDSEDSRSQSETDSGSGSESESEDESDDSGAGIEDQEASDASDDGDEAESVGGTEASIDEDDIDALAEMDFDSNDEADFSNWDAAMATTDEENDDQEDGESDSEDEDEDEGEGEEDGEEDGREDGSDSDNADAPGDKPEDPTASPASPAVAAPALPAPTAGRYIPPALRAKMAAEAAAAAAPGSAPAPEDSIEQQKLRRQAKGLLNRLGDANIDSIVTEFEALYRSHSRAEVTSMITSLVLDTITARANLIDTYVILHAAFVAALHKVVGVEFAAFFVQKLVEDLLRHYRALREDGKHAGSTAAGAGDDEEEVKGKECLNLTVLVCELYNLQVVACPLIYDLIRLFIGQQASEHKQPAAATTPMLETDVELLLKVVRSAGSQLRHDDPGSLKAIITLTQERVAASSASSASTTTTTKLSSRSRFMLERLGDLKNNRSAKAGSNDPSDPSSPAGQLLTRMKKFLGGMGKKRTVRAYDPLRISLKDLEDADKKGKWWLVGSAWTGQTDQKDAQGLTKLLPMNARASTIQSLSRTGGDDGDVDEETRKAAIEEERQREALLALARKQGMNTDARRSVFVTIMSAEDYQDAAQKLLGLKMNEVQRREIIRVLLHCVGSEKTYNPYYTLILSSLSTTSHSIKITLQYCLWDFLREIGEKNVAGHSMSSRLGDGPSSFDDEDDDDDDEGQSGKGKLSPRRLSNVAQTYAWLLSRSILHLHVLKPVDFTSLRPRGTWFLQLLFGYTVLSCQAANPASTFSLPPSSSSSKNRSAGGYGGEKKLENAVRAGLVGNLDLCRGILWFLKSHLGPSQQRNVVLGDDSSTTKKNKKRTQDVKMDKRVERILESLQRGVDVFAVLVEAAGKGVLGASDDALGAGMGPSHRDGLGGFEGSDDGSDDDDDDDDEGGGMEMTW</sequence>
<evidence type="ECO:0000256" key="1">
    <source>
        <dbReference type="ARBA" id="ARBA00004604"/>
    </source>
</evidence>
<dbReference type="InterPro" id="IPR003891">
    <property type="entry name" value="Initiation_fac_eIF4g_MI"/>
</dbReference>
<reference evidence="6 7" key="1">
    <citation type="journal article" date="2013" name="Plant Cell">
        <title>The transition from a phytopathogenic smut ancestor to an anamorphic biocontrol agent deciphered by comparative whole-genome analysis.</title>
        <authorList>
            <person name="Lefebvre F."/>
            <person name="Joly D.L."/>
            <person name="Labbe C."/>
            <person name="Teichmann B."/>
            <person name="Linning R."/>
            <person name="Belzile F."/>
            <person name="Bakkeren G."/>
            <person name="Belanger R.R."/>
        </authorList>
    </citation>
    <scope>NUCLEOTIDE SEQUENCE [LARGE SCALE GENOMIC DNA]</scope>
    <source>
        <strain evidence="6 7">PF-1</strain>
    </source>
</reference>
<dbReference type="Pfam" id="PF02847">
    <property type="entry name" value="MA3"/>
    <property type="match status" value="1"/>
</dbReference>
<feature type="compositionally biased region" description="Basic residues" evidence="4">
    <location>
        <begin position="42"/>
        <end position="57"/>
    </location>
</feature>
<dbReference type="OrthoDB" id="361797at2759"/>
<dbReference type="PROSITE" id="PS51366">
    <property type="entry name" value="MI"/>
    <property type="match status" value="1"/>
</dbReference>
<comment type="similarity">
    <text evidence="2">Belongs to the CWC22 family.</text>
</comment>
<dbReference type="eggNOG" id="KOG2141">
    <property type="taxonomic scope" value="Eukaryota"/>
</dbReference>
<dbReference type="Gene3D" id="1.25.40.180">
    <property type="match status" value="1"/>
</dbReference>